<dbReference type="GO" id="GO:0046686">
    <property type="term" value="P:response to cadmium ion"/>
    <property type="evidence" value="ECO:0007669"/>
    <property type="project" value="TreeGrafter"/>
</dbReference>
<keyword evidence="3" id="KW-1185">Reference proteome</keyword>
<dbReference type="InterPro" id="IPR036390">
    <property type="entry name" value="WH_DNA-bd_sf"/>
</dbReference>
<dbReference type="InterPro" id="IPR052543">
    <property type="entry name" value="HTH_Metal-responsive_Reg"/>
</dbReference>
<reference evidence="2" key="1">
    <citation type="submission" date="2023-03" db="EMBL/GenBank/DDBJ databases">
        <title>Actinoallomurus iriomotensis NBRC 103684.</title>
        <authorList>
            <person name="Ichikawa N."/>
            <person name="Sato H."/>
            <person name="Tonouchi N."/>
        </authorList>
    </citation>
    <scope>NUCLEOTIDE SEQUENCE</scope>
    <source>
        <strain evidence="2">NBRC 103684</strain>
    </source>
</reference>
<dbReference type="RefSeq" id="WP_285580598.1">
    <property type="nucleotide sequence ID" value="NZ_BSTK01000015.1"/>
</dbReference>
<dbReference type="SMART" id="SM00418">
    <property type="entry name" value="HTH_ARSR"/>
    <property type="match status" value="1"/>
</dbReference>
<dbReference type="GO" id="GO:0097063">
    <property type="term" value="F:cadmium ion sensor activity"/>
    <property type="evidence" value="ECO:0007669"/>
    <property type="project" value="TreeGrafter"/>
</dbReference>
<dbReference type="GO" id="GO:0010288">
    <property type="term" value="P:response to lead ion"/>
    <property type="evidence" value="ECO:0007669"/>
    <property type="project" value="TreeGrafter"/>
</dbReference>
<accession>A0A9W6S7X1</accession>
<sequence>MFGADCDLTVVGRAIAEPARAAMLQRMMDGQAHTASALAAAARISPSAASAHLRHLVDANLAHVTRIGRRRLHALASPEVATAIEALAAISPPLPVESLREAQTGSRLQCARVCYSHLGGSLAVTITDQLVTAGIVDPLEQGRPGAVHGLAHPLLAALGVTRLTAGSGPAVRGCLDWTERVPHLAGRLGATLLTAMLARQWVTRRPNDRAVTITDTGFREFAELAIPLPRR</sequence>
<dbReference type="PANTHER" id="PTHR39168:SF1">
    <property type="entry name" value="TRANSCRIPTIONAL REGULATORY PROTEIN"/>
    <property type="match status" value="1"/>
</dbReference>
<dbReference type="EMBL" id="BSTK01000015">
    <property type="protein sequence ID" value="GLY89985.1"/>
    <property type="molecule type" value="Genomic_DNA"/>
</dbReference>
<organism evidence="2 3">
    <name type="scientific">Actinoallomurus iriomotensis</name>
    <dbReference type="NCBI Taxonomy" id="478107"/>
    <lineage>
        <taxon>Bacteria</taxon>
        <taxon>Bacillati</taxon>
        <taxon>Actinomycetota</taxon>
        <taxon>Actinomycetes</taxon>
        <taxon>Streptosporangiales</taxon>
        <taxon>Thermomonosporaceae</taxon>
        <taxon>Actinoallomurus</taxon>
    </lineage>
</organism>
<dbReference type="GO" id="GO:0032791">
    <property type="term" value="F:lead ion binding"/>
    <property type="evidence" value="ECO:0007669"/>
    <property type="project" value="TreeGrafter"/>
</dbReference>
<dbReference type="AlphaFoldDB" id="A0A9W6S7X1"/>
<dbReference type="Gene3D" id="1.10.10.10">
    <property type="entry name" value="Winged helix-like DNA-binding domain superfamily/Winged helix DNA-binding domain"/>
    <property type="match status" value="1"/>
</dbReference>
<comment type="caution">
    <text evidence="2">The sequence shown here is derived from an EMBL/GenBank/DDBJ whole genome shotgun (WGS) entry which is preliminary data.</text>
</comment>
<dbReference type="Proteomes" id="UP001165074">
    <property type="component" value="Unassembled WGS sequence"/>
</dbReference>
<evidence type="ECO:0000313" key="2">
    <source>
        <dbReference type="EMBL" id="GLY89985.1"/>
    </source>
</evidence>
<dbReference type="Pfam" id="PF12840">
    <property type="entry name" value="HTH_20"/>
    <property type="match status" value="1"/>
</dbReference>
<name>A0A9W6S7X1_9ACTN</name>
<gene>
    <name evidence="2" type="ORF">Airi02_079140</name>
</gene>
<proteinExistence type="predicted"/>
<dbReference type="SUPFAM" id="SSF46785">
    <property type="entry name" value="Winged helix' DNA-binding domain"/>
    <property type="match status" value="1"/>
</dbReference>
<protein>
    <submittedName>
        <fullName evidence="2">Transcriptional regulator</fullName>
    </submittedName>
</protein>
<dbReference type="InterPro" id="IPR036388">
    <property type="entry name" value="WH-like_DNA-bd_sf"/>
</dbReference>
<feature type="domain" description="HTH arsR-type" evidence="1">
    <location>
        <begin position="10"/>
        <end position="89"/>
    </location>
</feature>
<evidence type="ECO:0000259" key="1">
    <source>
        <dbReference type="SMART" id="SM00418"/>
    </source>
</evidence>
<dbReference type="GO" id="GO:0003700">
    <property type="term" value="F:DNA-binding transcription factor activity"/>
    <property type="evidence" value="ECO:0007669"/>
    <property type="project" value="InterPro"/>
</dbReference>
<dbReference type="InterPro" id="IPR001845">
    <property type="entry name" value="HTH_ArsR_DNA-bd_dom"/>
</dbReference>
<evidence type="ECO:0000313" key="3">
    <source>
        <dbReference type="Proteomes" id="UP001165074"/>
    </source>
</evidence>
<dbReference type="GO" id="GO:0003677">
    <property type="term" value="F:DNA binding"/>
    <property type="evidence" value="ECO:0007669"/>
    <property type="project" value="TreeGrafter"/>
</dbReference>
<dbReference type="PANTHER" id="PTHR39168">
    <property type="entry name" value="TRANSCRIPTIONAL REGULATOR-RELATED"/>
    <property type="match status" value="1"/>
</dbReference>